<dbReference type="InterPro" id="IPR011989">
    <property type="entry name" value="ARM-like"/>
</dbReference>
<proteinExistence type="predicted"/>
<accession>A0A0G4GL29</accession>
<evidence type="ECO:0000313" key="2">
    <source>
        <dbReference type="Proteomes" id="UP000041254"/>
    </source>
</evidence>
<name>A0A0G4GL29_VITBC</name>
<sequence>MTAATSLANELSAVGKKLREASQHPDGDPDAALPLLGELTSILTKAKDEGAADKATDRAEKVTTVLQDVAKSEPPLHQTLLAIMQGTVHRSCREAAAVALDKLLRAGYPFLFASEPAAVEPLLAALEDLLPDDPCKTETDDIIFSILLSASDNWGSVYTPSMANRRIKAGGPDYREVVLANHQALLHRAEALLYHSPTMNNCAAFMFLASFHLPMAAKSCPVGARMRQLSVSMQLGVVDESIGKRLGDYPFKYFADLLSVSAFITAQQNTICAVVTGRYKEVLAAIEEHLVPHLSDLVEKLTSSEDDSIKRRAASLIGCIFHLAHIPYRPNTLPLPPKDTQMHIDEVMREPVRVLLSNGSALQTMATLLGSTDIAIDLGVGDEPTMLVMSPAQQSQSIRNKVDFGIAMPLAVARHLSDPALNRDAHEHVHALVDAGYVKALVTLLGDDRLFCVKAATQVHCGFSDDDEDDSKLVMMVGFGAATQKATYECLDMLYRIAMRVDKVACDKSVVRVLCDLLAKHARGEVCIKDEDFYNTIVHLLTEFVAFGDRQVERGKIATNVFRTYVFNVLKNFRDLLEEPDKLKQFRAMQRRLEAARHIAPVPK</sequence>
<dbReference type="InParanoid" id="A0A0G4GL29"/>
<dbReference type="PhylomeDB" id="A0A0G4GL29"/>
<dbReference type="Proteomes" id="UP000041254">
    <property type="component" value="Unassembled WGS sequence"/>
</dbReference>
<reference evidence="1 2" key="1">
    <citation type="submission" date="2014-11" db="EMBL/GenBank/DDBJ databases">
        <authorList>
            <person name="Zhu J."/>
            <person name="Qi W."/>
            <person name="Song R."/>
        </authorList>
    </citation>
    <scope>NUCLEOTIDE SEQUENCE [LARGE SCALE GENOMIC DNA]</scope>
</reference>
<organism evidence="1 2">
    <name type="scientific">Vitrella brassicaformis (strain CCMP3155)</name>
    <dbReference type="NCBI Taxonomy" id="1169540"/>
    <lineage>
        <taxon>Eukaryota</taxon>
        <taxon>Sar</taxon>
        <taxon>Alveolata</taxon>
        <taxon>Colpodellida</taxon>
        <taxon>Vitrellaceae</taxon>
        <taxon>Vitrella</taxon>
    </lineage>
</organism>
<protein>
    <submittedName>
        <fullName evidence="1">Uncharacterized protein</fullName>
    </submittedName>
</protein>
<dbReference type="AlphaFoldDB" id="A0A0G4GL29"/>
<dbReference type="Gene3D" id="1.25.10.10">
    <property type="entry name" value="Leucine-rich Repeat Variant"/>
    <property type="match status" value="1"/>
</dbReference>
<gene>
    <name evidence="1" type="ORF">Vbra_18194</name>
</gene>
<evidence type="ECO:0000313" key="1">
    <source>
        <dbReference type="EMBL" id="CEM30747.1"/>
    </source>
</evidence>
<dbReference type="InterPro" id="IPR016024">
    <property type="entry name" value="ARM-type_fold"/>
</dbReference>
<dbReference type="EMBL" id="CDMY01000706">
    <property type="protein sequence ID" value="CEM30747.1"/>
    <property type="molecule type" value="Genomic_DNA"/>
</dbReference>
<keyword evidence="2" id="KW-1185">Reference proteome</keyword>
<dbReference type="SUPFAM" id="SSF48371">
    <property type="entry name" value="ARM repeat"/>
    <property type="match status" value="1"/>
</dbReference>
<dbReference type="VEuPathDB" id="CryptoDB:Vbra_18194"/>